<sequence>MKTSLKKTLLLILSTLGLATITMIALFQITTLNRHQAQGFVRYYPPHLFSPDTIIDVGYNSYYPAGYYRDTLYFGNTTDPSHMLGLALTTLDTIHNQLTLPNIPFSIGNARLYVLENQLFLTEGHTPLILSGTVKERTLYVMDTLSYFQQAKPYSSNHLMLKIYDGSQSRLARKQLQPSNIKTAPHLLTKQQDGLFDMDGQLHITPTTRQLVYVYRYRNTIVLSDTTFTHTQTYHTIDTITKVQMELVKLPNHQTKFAKPPLVVNKNSAVTDSILFVHSALKSNNEEHMSLTSLSVIDLYDLNNGHYLYSGYIPNHNRQSISYLYIVGQQLYALFGSDLVCYTIHLPQQPPL</sequence>
<reference evidence="1 2" key="1">
    <citation type="submission" date="2016-10" db="EMBL/GenBank/DDBJ databases">
        <authorList>
            <person name="de Groot N.N."/>
        </authorList>
    </citation>
    <scope>NUCLEOTIDE SEQUENCE [LARGE SCALE GENOMIC DNA]</scope>
    <source>
        <strain evidence="1 2">CGMCC 1.12333</strain>
    </source>
</reference>
<protein>
    <submittedName>
        <fullName evidence="1">Uncharacterized protein</fullName>
    </submittedName>
</protein>
<dbReference type="EMBL" id="FPBK01000020">
    <property type="protein sequence ID" value="SFU75574.1"/>
    <property type="molecule type" value="Genomic_DNA"/>
</dbReference>
<accession>A0A1I7IRM4</accession>
<dbReference type="AlphaFoldDB" id="A0A1I7IRM4"/>
<dbReference type="Proteomes" id="UP000199138">
    <property type="component" value="Unassembled WGS sequence"/>
</dbReference>
<dbReference type="RefSeq" id="WP_093026454.1">
    <property type="nucleotide sequence ID" value="NZ_FPBK01000020.1"/>
</dbReference>
<proteinExistence type="predicted"/>
<dbReference type="OrthoDB" id="673785at2"/>
<keyword evidence="2" id="KW-1185">Reference proteome</keyword>
<evidence type="ECO:0000313" key="2">
    <source>
        <dbReference type="Proteomes" id="UP000199138"/>
    </source>
</evidence>
<organism evidence="1 2">
    <name type="scientific">Pustulibacterium marinum</name>
    <dbReference type="NCBI Taxonomy" id="1224947"/>
    <lineage>
        <taxon>Bacteria</taxon>
        <taxon>Pseudomonadati</taxon>
        <taxon>Bacteroidota</taxon>
        <taxon>Flavobacteriia</taxon>
        <taxon>Flavobacteriales</taxon>
        <taxon>Flavobacteriaceae</taxon>
        <taxon>Pustulibacterium</taxon>
    </lineage>
</organism>
<evidence type="ECO:0000313" key="1">
    <source>
        <dbReference type="EMBL" id="SFU75574.1"/>
    </source>
</evidence>
<gene>
    <name evidence="1" type="ORF">SAMN05216480_12026</name>
</gene>
<name>A0A1I7IRM4_9FLAO</name>
<dbReference type="STRING" id="1224947.SAMN05216480_12026"/>